<dbReference type="GO" id="GO:1905515">
    <property type="term" value="P:non-motile cilium assembly"/>
    <property type="evidence" value="ECO:0007669"/>
    <property type="project" value="InterPro"/>
</dbReference>
<name>A0A9P1I509_9PELO</name>
<gene>
    <name evidence="2" type="ORF">CAMP_LOCUS1459</name>
</gene>
<dbReference type="OrthoDB" id="10259809at2759"/>
<reference evidence="2" key="1">
    <citation type="submission" date="2022-11" db="EMBL/GenBank/DDBJ databases">
        <authorList>
            <person name="Kikuchi T."/>
        </authorList>
    </citation>
    <scope>NUCLEOTIDE SEQUENCE</scope>
    <source>
        <strain evidence="2">PS1010</strain>
    </source>
</reference>
<proteinExistence type="predicted"/>
<dbReference type="EMBL" id="CANHGI010000001">
    <property type="protein sequence ID" value="CAI5438822.1"/>
    <property type="molecule type" value="Genomic_DNA"/>
</dbReference>
<comment type="caution">
    <text evidence="2">The sequence shown here is derived from an EMBL/GenBank/DDBJ whole genome shotgun (WGS) entry which is preliminary data.</text>
</comment>
<dbReference type="InterPro" id="IPR028784">
    <property type="entry name" value="BBS1"/>
</dbReference>
<dbReference type="GO" id="GO:0061512">
    <property type="term" value="P:protein localization to cilium"/>
    <property type="evidence" value="ECO:0007669"/>
    <property type="project" value="TreeGrafter"/>
</dbReference>
<keyword evidence="3" id="KW-1185">Reference proteome</keyword>
<dbReference type="SUPFAM" id="SSF50978">
    <property type="entry name" value="WD40 repeat-like"/>
    <property type="match status" value="1"/>
</dbReference>
<accession>A0A9P1I509</accession>
<sequence>MNESMKAKWTAPVMINNCEIHCPITCVTLGDISLDNDVKLIVATGGHRGLNMKLKVFKGVSPHSESSLADVPTAIVHFVNDFSSMPSIAVASGPALLIYKNLKPYYKFTVPTSPINPVEAQAWTAAQSDKISIEELYTVLNNLSSQISISNLSPLSQTLLLTPEKDRNAVVERYLHKQMSNSATITCVSKMVRSSADKIDVFLIGTEHSMVYLVDSQAYQIIGCCSVPSPPVTICPYGNYDVDFRLIVLTRDSCVYSIKRDQTEATKPIINSASMITSIIRINKMVVYTTADNTISFNTLKGKKINTIKCEQKVKMLEVFEYTQKQYTAVLAMFEKEVHMYNESYLLDVLKFDRQLAWIKYGGYGREEGALIICFKDGSVNVRMWRRLATFDEKMDFNPRPPAHSIKLAIPKKTKIFIDSTVREKDNAAKIHSAYYKDLLLLRCRIAEVFSELTQSASTVVSTDSSLPMELSADVDFRLIVLTRDSCVYSIKRDQTEATKPIINSASMIQLSMNSNQ</sequence>
<dbReference type="GO" id="GO:0005113">
    <property type="term" value="F:patched binding"/>
    <property type="evidence" value="ECO:0007669"/>
    <property type="project" value="TreeGrafter"/>
</dbReference>
<organism evidence="2 3">
    <name type="scientific">Caenorhabditis angaria</name>
    <dbReference type="NCBI Taxonomy" id="860376"/>
    <lineage>
        <taxon>Eukaryota</taxon>
        <taxon>Metazoa</taxon>
        <taxon>Ecdysozoa</taxon>
        <taxon>Nematoda</taxon>
        <taxon>Chromadorea</taxon>
        <taxon>Rhabditida</taxon>
        <taxon>Rhabditina</taxon>
        <taxon>Rhabditomorpha</taxon>
        <taxon>Rhabditoidea</taxon>
        <taxon>Rhabditidae</taxon>
        <taxon>Peloderinae</taxon>
        <taxon>Caenorhabditis</taxon>
    </lineage>
</organism>
<feature type="domain" description="Bardet-Biedl syndrome 1 N-terminal" evidence="1">
    <location>
        <begin position="9"/>
        <end position="259"/>
    </location>
</feature>
<dbReference type="InterPro" id="IPR032728">
    <property type="entry name" value="BBS1_N"/>
</dbReference>
<evidence type="ECO:0000313" key="2">
    <source>
        <dbReference type="EMBL" id="CAI5438822.1"/>
    </source>
</evidence>
<dbReference type="AlphaFoldDB" id="A0A9P1I509"/>
<dbReference type="PANTHER" id="PTHR20870:SF0">
    <property type="entry name" value="BARDET-BIEDL SYNDROME 1 PROTEIN"/>
    <property type="match status" value="1"/>
</dbReference>
<evidence type="ECO:0000313" key="3">
    <source>
        <dbReference type="Proteomes" id="UP001152747"/>
    </source>
</evidence>
<evidence type="ECO:0000259" key="1">
    <source>
        <dbReference type="Pfam" id="PF14779"/>
    </source>
</evidence>
<protein>
    <recommendedName>
        <fullName evidence="1">Bardet-Biedl syndrome 1 N-terminal domain-containing protein</fullName>
    </recommendedName>
</protein>
<dbReference type="GO" id="GO:0005813">
    <property type="term" value="C:centrosome"/>
    <property type="evidence" value="ECO:0007669"/>
    <property type="project" value="TreeGrafter"/>
</dbReference>
<dbReference type="Proteomes" id="UP001152747">
    <property type="component" value="Unassembled WGS sequence"/>
</dbReference>
<dbReference type="GO" id="GO:0005119">
    <property type="term" value="F:smoothened binding"/>
    <property type="evidence" value="ECO:0007669"/>
    <property type="project" value="TreeGrafter"/>
</dbReference>
<dbReference type="GO" id="GO:0034464">
    <property type="term" value="C:BBSome"/>
    <property type="evidence" value="ECO:0007669"/>
    <property type="project" value="InterPro"/>
</dbReference>
<dbReference type="GO" id="GO:0005930">
    <property type="term" value="C:axoneme"/>
    <property type="evidence" value="ECO:0007669"/>
    <property type="project" value="TreeGrafter"/>
</dbReference>
<dbReference type="InterPro" id="IPR036322">
    <property type="entry name" value="WD40_repeat_dom_sf"/>
</dbReference>
<dbReference type="Pfam" id="PF14779">
    <property type="entry name" value="BBS1"/>
    <property type="match status" value="1"/>
</dbReference>
<dbReference type="PANTHER" id="PTHR20870">
    <property type="entry name" value="BARDET-BIEDL SYNDROME 1 PROTEIN"/>
    <property type="match status" value="1"/>
</dbReference>